<dbReference type="GO" id="GO:0031177">
    <property type="term" value="F:phosphopantetheine binding"/>
    <property type="evidence" value="ECO:0007669"/>
    <property type="project" value="TreeGrafter"/>
</dbReference>
<dbReference type="InterPro" id="IPR000873">
    <property type="entry name" value="AMP-dep_synth/lig_dom"/>
</dbReference>
<accession>A0A813Y2T0</accession>
<dbReference type="GO" id="GO:0044550">
    <property type="term" value="P:secondary metabolite biosynthetic process"/>
    <property type="evidence" value="ECO:0007669"/>
    <property type="project" value="TreeGrafter"/>
</dbReference>
<organism evidence="2 3">
    <name type="scientific">Rotaria sordida</name>
    <dbReference type="NCBI Taxonomy" id="392033"/>
    <lineage>
        <taxon>Eukaryota</taxon>
        <taxon>Metazoa</taxon>
        <taxon>Spiralia</taxon>
        <taxon>Gnathifera</taxon>
        <taxon>Rotifera</taxon>
        <taxon>Eurotatoria</taxon>
        <taxon>Bdelloidea</taxon>
        <taxon>Philodinida</taxon>
        <taxon>Philodinidae</taxon>
        <taxon>Rotaria</taxon>
    </lineage>
</organism>
<dbReference type="AlphaFoldDB" id="A0A813Y2T0"/>
<feature type="domain" description="AMP-dependent synthetase/ligase" evidence="1">
    <location>
        <begin position="16"/>
        <end position="365"/>
    </location>
</feature>
<evidence type="ECO:0000313" key="2">
    <source>
        <dbReference type="EMBL" id="CAF0877239.1"/>
    </source>
</evidence>
<dbReference type="PANTHER" id="PTHR45527">
    <property type="entry name" value="NONRIBOSOMAL PEPTIDE SYNTHETASE"/>
    <property type="match status" value="1"/>
</dbReference>
<dbReference type="PANTHER" id="PTHR45527:SF1">
    <property type="entry name" value="FATTY ACID SYNTHASE"/>
    <property type="match status" value="1"/>
</dbReference>
<dbReference type="EMBL" id="CAJNOU010000126">
    <property type="protein sequence ID" value="CAF0877239.1"/>
    <property type="molecule type" value="Genomic_DNA"/>
</dbReference>
<evidence type="ECO:0000313" key="3">
    <source>
        <dbReference type="Proteomes" id="UP000663889"/>
    </source>
</evidence>
<dbReference type="Gene3D" id="3.40.50.12780">
    <property type="entry name" value="N-terminal domain of ligase-like"/>
    <property type="match status" value="1"/>
</dbReference>
<dbReference type="SUPFAM" id="SSF56801">
    <property type="entry name" value="Acetyl-CoA synthetase-like"/>
    <property type="match status" value="1"/>
</dbReference>
<dbReference type="PROSITE" id="PS00455">
    <property type="entry name" value="AMP_BINDING"/>
    <property type="match status" value="1"/>
</dbReference>
<dbReference type="Pfam" id="PF00501">
    <property type="entry name" value="AMP-binding"/>
    <property type="match status" value="1"/>
</dbReference>
<dbReference type="GO" id="GO:0005737">
    <property type="term" value="C:cytoplasm"/>
    <property type="evidence" value="ECO:0007669"/>
    <property type="project" value="TreeGrafter"/>
</dbReference>
<dbReference type="Proteomes" id="UP000663889">
    <property type="component" value="Unassembled WGS sequence"/>
</dbReference>
<protein>
    <recommendedName>
        <fullName evidence="1">AMP-dependent synthetase/ligase domain-containing protein</fullName>
    </recommendedName>
</protein>
<proteinExistence type="predicted"/>
<gene>
    <name evidence="2" type="ORF">SEV965_LOCUS4430</name>
</gene>
<sequence>MITSNVTTCIHQAFIEQAILHPNKVAITLDDQSLTYNQLLNQVRQLTFVLINDKGVHPGDIVCQYIDRSIEMIIGIMSIMMSGAVYAPLNPSNPLDRLELLVHQVDTKLILVNQMSLSCISSLNVPILDISEVIESYHLLTDAQIEELSKVDVTPDSISHIVFTSGSTGTPKAVQIRHRNFMAYMETHVIQTNDIVLQFTSSSFDSHLDEINGALVRGAQLVALKNGGHFDFDYVTKTIYDKKVTYIGPVPSWLNALGKFLNENHHAQQRVKSVRCWYLGGETLLSSTIIQLLPFVDEQSRFFNLYGPAEITVVATCHEIRREELSTTVSLPIGYPLIGYCIYLLDEYRQPVVPGQLGEIIIGGEPSAFYYE</sequence>
<dbReference type="GO" id="GO:0043041">
    <property type="term" value="P:amino acid activation for nonribosomal peptide biosynthetic process"/>
    <property type="evidence" value="ECO:0007669"/>
    <property type="project" value="TreeGrafter"/>
</dbReference>
<evidence type="ECO:0000259" key="1">
    <source>
        <dbReference type="Pfam" id="PF00501"/>
    </source>
</evidence>
<dbReference type="InterPro" id="IPR042099">
    <property type="entry name" value="ANL_N_sf"/>
</dbReference>
<dbReference type="InterPro" id="IPR020845">
    <property type="entry name" value="AMP-binding_CS"/>
</dbReference>
<comment type="caution">
    <text evidence="2">The sequence shown here is derived from an EMBL/GenBank/DDBJ whole genome shotgun (WGS) entry which is preliminary data.</text>
</comment>
<reference evidence="2" key="1">
    <citation type="submission" date="2021-02" db="EMBL/GenBank/DDBJ databases">
        <authorList>
            <person name="Nowell W R."/>
        </authorList>
    </citation>
    <scope>NUCLEOTIDE SEQUENCE</scope>
</reference>
<name>A0A813Y2T0_9BILA</name>